<accession>A0ABP4J8L2</accession>
<dbReference type="RefSeq" id="WP_344345769.1">
    <property type="nucleotide sequence ID" value="NZ_BAAAKJ010000537.1"/>
</dbReference>
<evidence type="ECO:0000256" key="3">
    <source>
        <dbReference type="PROSITE-ProRule" id="PRU00339"/>
    </source>
</evidence>
<feature type="repeat" description="TPR" evidence="3">
    <location>
        <begin position="529"/>
        <end position="562"/>
    </location>
</feature>
<dbReference type="PANTHER" id="PTHR44858:SF1">
    <property type="entry name" value="UDP-N-ACETYLGLUCOSAMINE--PEPTIDE N-ACETYLGLUCOSAMINYLTRANSFERASE SPINDLY-RELATED"/>
    <property type="match status" value="1"/>
</dbReference>
<dbReference type="InterPro" id="IPR050498">
    <property type="entry name" value="Ycf3"/>
</dbReference>
<keyword evidence="2 3" id="KW-0802">TPR repeat</keyword>
<gene>
    <name evidence="4" type="ORF">GCM10009639_70030</name>
</gene>
<dbReference type="InterPro" id="IPR019734">
    <property type="entry name" value="TPR_rpt"/>
</dbReference>
<name>A0ABP4J8L2_9ACTN</name>
<dbReference type="InterPro" id="IPR011990">
    <property type="entry name" value="TPR-like_helical_dom_sf"/>
</dbReference>
<organism evidence="4 5">
    <name type="scientific">Kitasatospora putterlickiae</name>
    <dbReference type="NCBI Taxonomy" id="221725"/>
    <lineage>
        <taxon>Bacteria</taxon>
        <taxon>Bacillati</taxon>
        <taxon>Actinomycetota</taxon>
        <taxon>Actinomycetes</taxon>
        <taxon>Kitasatosporales</taxon>
        <taxon>Streptomycetaceae</taxon>
        <taxon>Kitasatospora</taxon>
    </lineage>
</organism>
<evidence type="ECO:0000256" key="2">
    <source>
        <dbReference type="ARBA" id="ARBA00022803"/>
    </source>
</evidence>
<feature type="repeat" description="TPR" evidence="3">
    <location>
        <begin position="495"/>
        <end position="528"/>
    </location>
</feature>
<evidence type="ECO:0008006" key="6">
    <source>
        <dbReference type="Google" id="ProtNLM"/>
    </source>
</evidence>
<dbReference type="Gene3D" id="1.25.40.10">
    <property type="entry name" value="Tetratricopeptide repeat domain"/>
    <property type="match status" value="2"/>
</dbReference>
<sequence>MSTPPTGSGRHVLVTGSLRRDRAAARTALALPRPLLPEVSAHRRLRGPYTAAGTVLRAVVPGAAERWPELVAAHEVELLTAAPELRDRMRATRETLTSLAVPQERTRFYSRWRTLRIAHGLQEFLAELLTRQAAGPRALVVEDLDHADPTDLEFLSVLLRRTDPALLTVVAGGTGALLDPPPLDRAVEAGTPLGENLSAELARHCALVDAPPAPPGEAVDEADAAARYVAGDGTDDDPAVLAAYRALPVRERRELHDRRAAELAALGEPSLDLGALPYHLEHGTDVGGAGLPALAKAMDACMLLGFYHASLEFCRRGRSHLDPVAFPQAWWHFTGKMPTSLSALGRADEAEAVCQEVRVHSVDPTAHLQCAYATAMLYTRHRSPDRRDHERALAWINEAIAIASLLPDPRQRAFNTVFHNNGLALIEAHRGRPQAALDLVTAGLAELDRDLGADEHGLHRSVLRHNRSTVLTGLGRLDEALADLRSVIETDPNYPEYHFDLGNLLRRRGDEEGALAAYETALRLGPPFPEVYYNRGDVRCSLGDVEGALADFGYVLVLDPGFVDAYVNRAGLLLDEGDVAGAERDALAGLALAPENAHLLAVLGRVHAEQDDQRSAIEAFDRALRTDPDLLAALCGRAGAAYRAGAPEAALADLQHAVRLAPGDPLVRFNRAYVLLRTDRWEAALADLDIAAELLPDDEDVRAARDECLARRAATTG</sequence>
<feature type="repeat" description="TPR" evidence="3">
    <location>
        <begin position="597"/>
        <end position="630"/>
    </location>
</feature>
<dbReference type="SUPFAM" id="SSF48452">
    <property type="entry name" value="TPR-like"/>
    <property type="match status" value="1"/>
</dbReference>
<dbReference type="PROSITE" id="PS50005">
    <property type="entry name" value="TPR"/>
    <property type="match status" value="3"/>
</dbReference>
<reference evidence="5" key="1">
    <citation type="journal article" date="2019" name="Int. J. Syst. Evol. Microbiol.">
        <title>The Global Catalogue of Microorganisms (GCM) 10K type strain sequencing project: providing services to taxonomists for standard genome sequencing and annotation.</title>
        <authorList>
            <consortium name="The Broad Institute Genomics Platform"/>
            <consortium name="The Broad Institute Genome Sequencing Center for Infectious Disease"/>
            <person name="Wu L."/>
            <person name="Ma J."/>
        </authorList>
    </citation>
    <scope>NUCLEOTIDE SEQUENCE [LARGE SCALE GENOMIC DNA]</scope>
    <source>
        <strain evidence="5">JCM 12393</strain>
    </source>
</reference>
<dbReference type="Proteomes" id="UP001499863">
    <property type="component" value="Unassembled WGS sequence"/>
</dbReference>
<dbReference type="Pfam" id="PF13432">
    <property type="entry name" value="TPR_16"/>
    <property type="match status" value="3"/>
</dbReference>
<comment type="caution">
    <text evidence="4">The sequence shown here is derived from an EMBL/GenBank/DDBJ whole genome shotgun (WGS) entry which is preliminary data.</text>
</comment>
<proteinExistence type="predicted"/>
<dbReference type="PANTHER" id="PTHR44858">
    <property type="entry name" value="TETRATRICOPEPTIDE REPEAT PROTEIN 6"/>
    <property type="match status" value="1"/>
</dbReference>
<protein>
    <recommendedName>
        <fullName evidence="6">Tetratricopeptide repeat protein</fullName>
    </recommendedName>
</protein>
<keyword evidence="1" id="KW-0677">Repeat</keyword>
<evidence type="ECO:0000313" key="5">
    <source>
        <dbReference type="Proteomes" id="UP001499863"/>
    </source>
</evidence>
<dbReference type="EMBL" id="BAAAKJ010000537">
    <property type="protein sequence ID" value="GAA1415912.1"/>
    <property type="molecule type" value="Genomic_DNA"/>
</dbReference>
<dbReference type="SMART" id="SM00028">
    <property type="entry name" value="TPR"/>
    <property type="match status" value="7"/>
</dbReference>
<evidence type="ECO:0000256" key="1">
    <source>
        <dbReference type="ARBA" id="ARBA00022737"/>
    </source>
</evidence>
<evidence type="ECO:0000313" key="4">
    <source>
        <dbReference type="EMBL" id="GAA1415912.1"/>
    </source>
</evidence>
<keyword evidence="5" id="KW-1185">Reference proteome</keyword>